<sequence length="564" mass="64328">MATVDKRQNTCNNHKTPDKFAMGEETSMVASYSFRGAEFTVTMNVTEGDQLAVEVQDKLTADQWAGTFSNSYLEDLTHKTGNYKSFPIFVNMLESALTQTCDSVTLDLLTYTDLETLRGKKGFAGTKPLPASHVGVLTTKRYLILTYTVEFDRIHYPLPLPYVGKPDPVVLQETIRRLNEQIGRLTTQGNQDHNKSSEHRKLRKAYSTLLKEKEQIEQDFLQFRRDLDSTAKGNPAKEIRVLKQVVKNLEQELLKERSRHQRSANKKSQAYKELQEELEELRATERNLRVRVKSLTNELAVYKRGPRERSTSRDRFRDRSLSRNRSGPAPNSRSRDRLRDRPLSRERSLSRDRSGQALRSRSNSRERSYRSYSDIKTPSPIGSRPRFDPTAYVKRQNQKKQQSVEKRKRETRSMVRTGGTPAERGRTRSRQRPPMRERNHRSSSVGSTGSVGRNRSRRSSAGSISDVGVLSNNDEPSRSRLKGVLKKRKPPSSSYLWTTPEGSDSRKRLSSTPAAMSAGRKRSAGVRKVSNGGYHDRSAEMAEIDARLSALQQYMQSSLATQDY</sequence>
<gene>
    <name evidence="12" type="primary">CCDC61</name>
    <name evidence="12" type="ORF">BLAG_LOCUS8765</name>
</gene>
<keyword evidence="4" id="KW-0206">Cytoskeleton</keyword>
<evidence type="ECO:0000256" key="3">
    <source>
        <dbReference type="ARBA" id="ARBA00023054"/>
    </source>
</evidence>
<evidence type="ECO:0000256" key="5">
    <source>
        <dbReference type="ARBA" id="ARBA00023273"/>
    </source>
</evidence>
<comment type="subcellular location">
    <subcellularLocation>
        <location evidence="1">Cytoplasm</location>
        <location evidence="1">Cytoskeleton</location>
        <location evidence="1">Cilium basal body</location>
    </subcellularLocation>
</comment>
<feature type="compositionally biased region" description="Basic and acidic residues" evidence="11">
    <location>
        <begin position="402"/>
        <end position="413"/>
    </location>
</feature>
<dbReference type="Proteomes" id="UP000838412">
    <property type="component" value="Chromosome 15"/>
</dbReference>
<evidence type="ECO:0000256" key="1">
    <source>
        <dbReference type="ARBA" id="ARBA00004120"/>
    </source>
</evidence>
<feature type="compositionally biased region" description="Basic residues" evidence="11">
    <location>
        <begin position="479"/>
        <end position="490"/>
    </location>
</feature>
<dbReference type="EMBL" id="OV696700">
    <property type="protein sequence ID" value="CAH1246911.1"/>
    <property type="molecule type" value="Genomic_DNA"/>
</dbReference>
<keyword evidence="5" id="KW-0966">Cell projection</keyword>
<feature type="compositionally biased region" description="Polar residues" evidence="11">
    <location>
        <begin position="491"/>
        <end position="502"/>
    </location>
</feature>
<keyword evidence="2" id="KW-0963">Cytoplasm</keyword>
<dbReference type="PANTHER" id="PTHR22691">
    <property type="entry name" value="YEAST SPT2-RELATED"/>
    <property type="match status" value="1"/>
</dbReference>
<evidence type="ECO:0000256" key="10">
    <source>
        <dbReference type="SAM" id="Coils"/>
    </source>
</evidence>
<evidence type="ECO:0000256" key="11">
    <source>
        <dbReference type="SAM" id="MobiDB-lite"/>
    </source>
</evidence>
<dbReference type="GO" id="GO:0036064">
    <property type="term" value="C:ciliary basal body"/>
    <property type="evidence" value="ECO:0007669"/>
    <property type="project" value="TreeGrafter"/>
</dbReference>
<keyword evidence="3 10" id="KW-0175">Coiled coil</keyword>
<protein>
    <recommendedName>
        <fullName evidence="7">Centrosomal protein CCDC61</fullName>
    </recommendedName>
    <alternativeName>
        <fullName evidence="8">Coiled-coil domain-containing protein 61</fullName>
    </alternativeName>
    <alternativeName>
        <fullName evidence="9">VFL3 homolog</fullName>
    </alternativeName>
</protein>
<evidence type="ECO:0000256" key="9">
    <source>
        <dbReference type="ARBA" id="ARBA00042326"/>
    </source>
</evidence>
<feature type="compositionally biased region" description="Basic and acidic residues" evidence="11">
    <location>
        <begin position="305"/>
        <end position="321"/>
    </location>
</feature>
<dbReference type="OrthoDB" id="568137at2759"/>
<feature type="compositionally biased region" description="Basic and acidic residues" evidence="11">
    <location>
        <begin position="333"/>
        <end position="354"/>
    </location>
</feature>
<feature type="region of interest" description="Disordered" evidence="11">
    <location>
        <begin position="303"/>
        <end position="534"/>
    </location>
</feature>
<dbReference type="CDD" id="cd22284">
    <property type="entry name" value="HD_CCDC61_N"/>
    <property type="match status" value="1"/>
</dbReference>
<evidence type="ECO:0000256" key="7">
    <source>
        <dbReference type="ARBA" id="ARBA00040683"/>
    </source>
</evidence>
<comment type="similarity">
    <text evidence="6">Belongs to the CCDC61 family.</text>
</comment>
<feature type="coiled-coil region" evidence="10">
    <location>
        <begin position="199"/>
        <end position="298"/>
    </location>
</feature>
<evidence type="ECO:0000313" key="12">
    <source>
        <dbReference type="EMBL" id="CAH1246911.1"/>
    </source>
</evidence>
<accession>A0A8J9Z4E8</accession>
<reference evidence="12" key="1">
    <citation type="submission" date="2022-01" db="EMBL/GenBank/DDBJ databases">
        <authorList>
            <person name="Braso-Vives M."/>
        </authorList>
    </citation>
    <scope>NUCLEOTIDE SEQUENCE</scope>
</reference>
<feature type="compositionally biased region" description="Basic residues" evidence="11">
    <location>
        <begin position="427"/>
        <end position="441"/>
    </location>
</feature>
<evidence type="ECO:0000256" key="2">
    <source>
        <dbReference type="ARBA" id="ARBA00022490"/>
    </source>
</evidence>
<proteinExistence type="inferred from homology"/>
<evidence type="ECO:0000313" key="13">
    <source>
        <dbReference type="Proteomes" id="UP000838412"/>
    </source>
</evidence>
<organism evidence="12 13">
    <name type="scientific">Branchiostoma lanceolatum</name>
    <name type="common">Common lancelet</name>
    <name type="synonym">Amphioxus lanceolatum</name>
    <dbReference type="NCBI Taxonomy" id="7740"/>
    <lineage>
        <taxon>Eukaryota</taxon>
        <taxon>Metazoa</taxon>
        <taxon>Chordata</taxon>
        <taxon>Cephalochordata</taxon>
        <taxon>Leptocardii</taxon>
        <taxon>Amphioxiformes</taxon>
        <taxon>Branchiostomatidae</taxon>
        <taxon>Branchiostoma</taxon>
    </lineage>
</organism>
<dbReference type="InterPro" id="IPR049733">
    <property type="entry name" value="CCDC61_N"/>
</dbReference>
<dbReference type="PANTHER" id="PTHR22691:SF1">
    <property type="entry name" value="CENTROSOMAL PROTEIN CCDC61"/>
    <property type="match status" value="1"/>
</dbReference>
<evidence type="ECO:0000256" key="4">
    <source>
        <dbReference type="ARBA" id="ARBA00023212"/>
    </source>
</evidence>
<keyword evidence="13" id="KW-1185">Reference proteome</keyword>
<dbReference type="AlphaFoldDB" id="A0A8J9Z4E8"/>
<evidence type="ECO:0000256" key="8">
    <source>
        <dbReference type="ARBA" id="ARBA00041518"/>
    </source>
</evidence>
<name>A0A8J9Z4E8_BRALA</name>
<evidence type="ECO:0000256" key="6">
    <source>
        <dbReference type="ARBA" id="ARBA00038217"/>
    </source>
</evidence>
<feature type="compositionally biased region" description="Low complexity" evidence="11">
    <location>
        <begin position="442"/>
        <end position="465"/>
    </location>
</feature>